<dbReference type="PANTHER" id="PTHR36178:SF1">
    <property type="entry name" value="SODIUM_GLUTAMATE SYMPORTER"/>
    <property type="match status" value="1"/>
</dbReference>
<keyword evidence="1" id="KW-1003">Cell membrane</keyword>
<feature type="transmembrane region" description="Helical" evidence="1">
    <location>
        <begin position="240"/>
        <end position="256"/>
    </location>
</feature>
<keyword evidence="1" id="KW-0812">Transmembrane</keyword>
<keyword evidence="1" id="KW-0915">Sodium</keyword>
<comment type="caution">
    <text evidence="3">The sequence shown here is derived from an EMBL/GenBank/DDBJ whole genome shotgun (WGS) entry which is preliminary data.</text>
</comment>
<comment type="function">
    <text evidence="1">Catalyzes the sodium-dependent transport of glutamate.</text>
</comment>
<feature type="transmembrane region" description="Helical" evidence="1">
    <location>
        <begin position="157"/>
        <end position="179"/>
    </location>
</feature>
<keyword evidence="1" id="KW-0029">Amino-acid transport</keyword>
<evidence type="ECO:0000313" key="4">
    <source>
        <dbReference type="Proteomes" id="UP000628463"/>
    </source>
</evidence>
<reference evidence="3 4" key="1">
    <citation type="submission" date="2020-08" db="EMBL/GenBank/DDBJ databases">
        <title>Genome public.</title>
        <authorList>
            <person name="Liu C."/>
            <person name="Sun Q."/>
        </authorList>
    </citation>
    <scope>NUCLEOTIDE SEQUENCE [LARGE SCALE GENOMIC DNA]</scope>
    <source>
        <strain evidence="3 4">NSJ-43</strain>
    </source>
</reference>
<dbReference type="PANTHER" id="PTHR36178">
    <property type="entry name" value="SLR0625 PROTEIN"/>
    <property type="match status" value="1"/>
</dbReference>
<feature type="transmembrane region" description="Helical" evidence="1">
    <location>
        <begin position="125"/>
        <end position="145"/>
    </location>
</feature>
<feature type="transmembrane region" description="Helical" evidence="1">
    <location>
        <begin position="214"/>
        <end position="234"/>
    </location>
</feature>
<feature type="transmembrane region" description="Helical" evidence="1">
    <location>
        <begin position="276"/>
        <end position="295"/>
    </location>
</feature>
<keyword evidence="1" id="KW-0769">Symport</keyword>
<accession>A0ABR7FXM7</accession>
<dbReference type="EMBL" id="JACOPD010000002">
    <property type="protein sequence ID" value="MBC5679935.1"/>
    <property type="molecule type" value="Genomic_DNA"/>
</dbReference>
<dbReference type="HAMAP" id="MF_02062">
    <property type="entry name" value="GltS"/>
    <property type="match status" value="1"/>
</dbReference>
<keyword evidence="1" id="KW-1133">Transmembrane helix</keyword>
<keyword evidence="1" id="KW-0739">Sodium transport</keyword>
<keyword evidence="1" id="KW-0472">Membrane</keyword>
<dbReference type="NCBIfam" id="TIGR00210">
    <property type="entry name" value="gltS"/>
    <property type="match status" value="1"/>
</dbReference>
<feature type="transmembrane region" description="Helical" evidence="1">
    <location>
        <begin position="331"/>
        <end position="348"/>
    </location>
</feature>
<organism evidence="3 4">
    <name type="scientific">Lachnospira hominis</name>
    <name type="common">ex Liu et al. 2021</name>
    <dbReference type="NCBI Taxonomy" id="2763051"/>
    <lineage>
        <taxon>Bacteria</taxon>
        <taxon>Bacillati</taxon>
        <taxon>Bacillota</taxon>
        <taxon>Clostridia</taxon>
        <taxon>Lachnospirales</taxon>
        <taxon>Lachnospiraceae</taxon>
        <taxon>Lachnospira</taxon>
    </lineage>
</organism>
<protein>
    <recommendedName>
        <fullName evidence="1 2">Sodium/glutamate symporter</fullName>
    </recommendedName>
</protein>
<dbReference type="InterPro" id="IPR004445">
    <property type="entry name" value="GltS"/>
</dbReference>
<keyword evidence="1" id="KW-0813">Transport</keyword>
<keyword evidence="1" id="KW-0406">Ion transport</keyword>
<feature type="transmembrane region" description="Helical" evidence="1">
    <location>
        <begin position="6"/>
        <end position="24"/>
    </location>
</feature>
<feature type="transmembrane region" description="Helical" evidence="1">
    <location>
        <begin position="95"/>
        <end position="113"/>
    </location>
</feature>
<dbReference type="RefSeq" id="WP_186836136.1">
    <property type="nucleotide sequence ID" value="NZ_JACOPD010000002.1"/>
</dbReference>
<name>A0ABR7FXM7_9FIRM</name>
<sequence length="395" mass="42465">MLLSLDMYQTVAVAVLVLLFGSFLKKRIYFLEKFCIPAPVIGGLLFAIFTCICHVTGIIEFTFDNTLREVCMVLFFTSVGFQANLKVLKSGGKSMAVFLGLVITLIIAQNFLAVGLSRLMHINPLIGMCTGSISMVGGHGTAGAFGPVLEDFNVNGATTISTAAATFGLIAGSLIGGPLGKLLIEKRNLLSTVVPEDDSLLVEDEKKHERHTSMYASAVFQLILAIGLGTIFSWMLTKTGLTFPIYIGAMIAAALIRNISEYSGKGTIHMGEINDLGGISLSLFLGMAMITLKLWELASLALPLIILLSSQALFMCIFTYFIEFNIMGRNYDAAVLVAGTCGFGMGATPNAMANMQAICDKYAPSVKAYLLIPLIGSLFADFINSLVITFFINFL</sequence>
<comment type="subcellular location">
    <subcellularLocation>
        <location evidence="1">Cell membrane</location>
        <topology evidence="1">Multi-pass membrane protein</topology>
    </subcellularLocation>
</comment>
<keyword evidence="4" id="KW-1185">Reference proteome</keyword>
<gene>
    <name evidence="3" type="primary">gltS</name>
    <name evidence="3" type="ORF">H8S01_03030</name>
</gene>
<evidence type="ECO:0000313" key="3">
    <source>
        <dbReference type="EMBL" id="MBC5679935.1"/>
    </source>
</evidence>
<proteinExistence type="inferred from homology"/>
<dbReference type="Proteomes" id="UP000628463">
    <property type="component" value="Unassembled WGS sequence"/>
</dbReference>
<comment type="similarity">
    <text evidence="1">Belongs to the glutamate:Na(+) symporter (ESS) (TC 2.A.27) family.</text>
</comment>
<feature type="transmembrane region" description="Helical" evidence="1">
    <location>
        <begin position="301"/>
        <end position="322"/>
    </location>
</feature>
<dbReference type="Pfam" id="PF03616">
    <property type="entry name" value="Glt_symporter"/>
    <property type="match status" value="1"/>
</dbReference>
<feature type="transmembrane region" description="Helical" evidence="1">
    <location>
        <begin position="368"/>
        <end position="392"/>
    </location>
</feature>
<evidence type="ECO:0000256" key="2">
    <source>
        <dbReference type="NCBIfam" id="TIGR00210"/>
    </source>
</evidence>
<evidence type="ECO:0000256" key="1">
    <source>
        <dbReference type="HAMAP-Rule" id="MF_02062"/>
    </source>
</evidence>
<feature type="transmembrane region" description="Helical" evidence="1">
    <location>
        <begin position="36"/>
        <end position="59"/>
    </location>
</feature>